<dbReference type="InterPro" id="IPR035093">
    <property type="entry name" value="RelE/ParE_toxin_dom_sf"/>
</dbReference>
<dbReference type="Pfam" id="PF05016">
    <property type="entry name" value="ParE_toxin"/>
    <property type="match status" value="1"/>
</dbReference>
<evidence type="ECO:0000256" key="2">
    <source>
        <dbReference type="ARBA" id="ARBA00022649"/>
    </source>
</evidence>
<evidence type="ECO:0008006" key="5">
    <source>
        <dbReference type="Google" id="ProtNLM"/>
    </source>
</evidence>
<evidence type="ECO:0000313" key="4">
    <source>
        <dbReference type="Proteomes" id="UP000177960"/>
    </source>
</evidence>
<dbReference type="Proteomes" id="UP000177960">
    <property type="component" value="Unassembled WGS sequence"/>
</dbReference>
<dbReference type="EMBL" id="MHJG01000006">
    <property type="protein sequence ID" value="OGY64258.1"/>
    <property type="molecule type" value="Genomic_DNA"/>
</dbReference>
<organism evidence="3 4">
    <name type="scientific">Candidatus Harrisonbacteria bacterium RIFCSPHIGHO2_02_FULL_42_16</name>
    <dbReference type="NCBI Taxonomy" id="1798404"/>
    <lineage>
        <taxon>Bacteria</taxon>
        <taxon>Candidatus Harrisoniibacteriota</taxon>
    </lineage>
</organism>
<keyword evidence="2" id="KW-1277">Toxin-antitoxin system</keyword>
<dbReference type="PANTHER" id="PTHR35601">
    <property type="entry name" value="TOXIN RELE"/>
    <property type="match status" value="1"/>
</dbReference>
<comment type="similarity">
    <text evidence="1">Belongs to the RelE toxin family.</text>
</comment>
<evidence type="ECO:0000313" key="3">
    <source>
        <dbReference type="EMBL" id="OGY64258.1"/>
    </source>
</evidence>
<sequence>MYKIVLSPRAQKELLKLERPIRQSVDRALLKLQENSFVTNFKFLKDKRLADFRIRVGNYRILYDIYKNDNVIYILRIGHRKDIYR</sequence>
<gene>
    <name evidence="3" type="ORF">A3B92_02980</name>
</gene>
<dbReference type="PANTHER" id="PTHR35601:SF1">
    <property type="entry name" value="TOXIN RELE"/>
    <property type="match status" value="1"/>
</dbReference>
<comment type="caution">
    <text evidence="3">The sequence shown here is derived from an EMBL/GenBank/DDBJ whole genome shotgun (WGS) entry which is preliminary data.</text>
</comment>
<evidence type="ECO:0000256" key="1">
    <source>
        <dbReference type="ARBA" id="ARBA00006226"/>
    </source>
</evidence>
<dbReference type="Gene3D" id="3.30.2310.20">
    <property type="entry name" value="RelE-like"/>
    <property type="match status" value="1"/>
</dbReference>
<reference evidence="3 4" key="1">
    <citation type="journal article" date="2016" name="Nat. Commun.">
        <title>Thousands of microbial genomes shed light on interconnected biogeochemical processes in an aquifer system.</title>
        <authorList>
            <person name="Anantharaman K."/>
            <person name="Brown C.T."/>
            <person name="Hug L.A."/>
            <person name="Sharon I."/>
            <person name="Castelle C.J."/>
            <person name="Probst A.J."/>
            <person name="Thomas B.C."/>
            <person name="Singh A."/>
            <person name="Wilkins M.J."/>
            <person name="Karaoz U."/>
            <person name="Brodie E.L."/>
            <person name="Williams K.H."/>
            <person name="Hubbard S.S."/>
            <person name="Banfield J.F."/>
        </authorList>
    </citation>
    <scope>NUCLEOTIDE SEQUENCE [LARGE SCALE GENOMIC DNA]</scope>
</reference>
<name>A0A1G1ZI15_9BACT</name>
<dbReference type="STRING" id="1798404.A3B92_02980"/>
<proteinExistence type="inferred from homology"/>
<dbReference type="SUPFAM" id="SSF143011">
    <property type="entry name" value="RelE-like"/>
    <property type="match status" value="1"/>
</dbReference>
<accession>A0A1G1ZI15</accession>
<dbReference type="AlphaFoldDB" id="A0A1G1ZI15"/>
<dbReference type="InterPro" id="IPR007712">
    <property type="entry name" value="RelE/ParE_toxin"/>
</dbReference>
<protein>
    <recommendedName>
        <fullName evidence="5">Addiction module toxin RelE</fullName>
    </recommendedName>
</protein>